<dbReference type="RefSeq" id="XP_071900914.1">
    <property type="nucleotide sequence ID" value="XM_072044813.1"/>
</dbReference>
<sequence>MECDVPLKIEGLRNLQTLSRIRFEDVMHNNMITLTSLPKLGIWVDDRSEIDKLCMHLSEIGSLKTLHLYRTGGSEWPSLAGLSTLHHVTELKLCGLPFELFNWTMLPPDFPPNLSRLSLKNTLLKDDPMPVLEKLGQLSFLKLESAYWVPQHMIISRQGFHQLKFLELNRLSDLEEMNVEKGALPQLRCLGIGMCYRLRKLPEELKHISTLDTLELVDMPKDFISGLDANLVSSVPNLRIFDLPEGRME</sequence>
<accession>A0ABM4U0V3</accession>
<dbReference type="PANTHER" id="PTHR15140:SF37">
    <property type="entry name" value="UBIQUITIN-LIKE DOMAIN-CONTAINING PROTEIN"/>
    <property type="match status" value="1"/>
</dbReference>
<dbReference type="Gene3D" id="3.80.10.10">
    <property type="entry name" value="Ribonuclease Inhibitor"/>
    <property type="match status" value="1"/>
</dbReference>
<dbReference type="Proteomes" id="UP001652660">
    <property type="component" value="Chromosome 4c"/>
</dbReference>
<feature type="domain" description="Disease resistance R13L4/SHOC-2-like LRR" evidence="2">
    <location>
        <begin position="4"/>
        <end position="200"/>
    </location>
</feature>
<evidence type="ECO:0000313" key="3">
    <source>
        <dbReference type="Proteomes" id="UP001652660"/>
    </source>
</evidence>
<gene>
    <name evidence="4" type="primary">LOC140004678</name>
</gene>
<dbReference type="InterPro" id="IPR055414">
    <property type="entry name" value="LRR_R13L4/SHOC2-like"/>
</dbReference>
<name>A0ABM4U0V3_COFAR</name>
<dbReference type="PANTHER" id="PTHR15140">
    <property type="entry name" value="TUBULIN-SPECIFIC CHAPERONE E"/>
    <property type="match status" value="1"/>
</dbReference>
<keyword evidence="1" id="KW-0677">Repeat</keyword>
<keyword evidence="3" id="KW-1185">Reference proteome</keyword>
<protein>
    <submittedName>
        <fullName evidence="4">Probable disease resistance RPP8-like protein 4</fullName>
    </submittedName>
</protein>
<dbReference type="Pfam" id="PF23598">
    <property type="entry name" value="LRR_14"/>
    <property type="match status" value="1"/>
</dbReference>
<evidence type="ECO:0000313" key="4">
    <source>
        <dbReference type="RefSeq" id="XP_071900914.1"/>
    </source>
</evidence>
<proteinExistence type="predicted"/>
<dbReference type="GeneID" id="140004678"/>
<evidence type="ECO:0000256" key="1">
    <source>
        <dbReference type="ARBA" id="ARBA00022737"/>
    </source>
</evidence>
<organism evidence="3 4">
    <name type="scientific">Coffea arabica</name>
    <name type="common">Arabian coffee</name>
    <dbReference type="NCBI Taxonomy" id="13443"/>
    <lineage>
        <taxon>Eukaryota</taxon>
        <taxon>Viridiplantae</taxon>
        <taxon>Streptophyta</taxon>
        <taxon>Embryophyta</taxon>
        <taxon>Tracheophyta</taxon>
        <taxon>Spermatophyta</taxon>
        <taxon>Magnoliopsida</taxon>
        <taxon>eudicotyledons</taxon>
        <taxon>Gunneridae</taxon>
        <taxon>Pentapetalae</taxon>
        <taxon>asterids</taxon>
        <taxon>lamiids</taxon>
        <taxon>Gentianales</taxon>
        <taxon>Rubiaceae</taxon>
        <taxon>Ixoroideae</taxon>
        <taxon>Gardenieae complex</taxon>
        <taxon>Bertiereae - Coffeeae clade</taxon>
        <taxon>Coffeeae</taxon>
        <taxon>Coffea</taxon>
    </lineage>
</organism>
<dbReference type="SUPFAM" id="SSF52058">
    <property type="entry name" value="L domain-like"/>
    <property type="match status" value="1"/>
</dbReference>
<reference evidence="4" key="1">
    <citation type="submission" date="2025-08" db="UniProtKB">
        <authorList>
            <consortium name="RefSeq"/>
        </authorList>
    </citation>
    <scope>IDENTIFICATION</scope>
    <source>
        <tissue evidence="4">Leaves</tissue>
    </source>
</reference>
<evidence type="ECO:0000259" key="2">
    <source>
        <dbReference type="Pfam" id="PF23598"/>
    </source>
</evidence>
<dbReference type="InterPro" id="IPR032675">
    <property type="entry name" value="LRR_dom_sf"/>
</dbReference>